<organism evidence="6 7">
    <name type="scientific">Asaia krungthepensis NRIC 0535</name>
    <dbReference type="NCBI Taxonomy" id="1307925"/>
    <lineage>
        <taxon>Bacteria</taxon>
        <taxon>Pseudomonadati</taxon>
        <taxon>Pseudomonadota</taxon>
        <taxon>Alphaproteobacteria</taxon>
        <taxon>Acetobacterales</taxon>
        <taxon>Acetobacteraceae</taxon>
        <taxon>Asaia</taxon>
    </lineage>
</organism>
<dbReference type="InterPro" id="IPR050172">
    <property type="entry name" value="SsuD_RutA_monooxygenase"/>
</dbReference>
<evidence type="ECO:0000259" key="5">
    <source>
        <dbReference type="Pfam" id="PF00296"/>
    </source>
</evidence>
<dbReference type="Proteomes" id="UP001062776">
    <property type="component" value="Unassembled WGS sequence"/>
</dbReference>
<accession>A0ABQ0PWW3</accession>
<keyword evidence="3" id="KW-0560">Oxidoreductase</keyword>
<dbReference type="InterPro" id="IPR011251">
    <property type="entry name" value="Luciferase-like_dom"/>
</dbReference>
<dbReference type="RefSeq" id="WP_264814129.1">
    <property type="nucleotide sequence ID" value="NZ_BAPV01000003.1"/>
</dbReference>
<dbReference type="EMBL" id="BAPV01000003">
    <property type="protein sequence ID" value="GBQ83630.1"/>
    <property type="molecule type" value="Genomic_DNA"/>
</dbReference>
<dbReference type="SUPFAM" id="SSF51679">
    <property type="entry name" value="Bacterial luciferase-like"/>
    <property type="match status" value="1"/>
</dbReference>
<evidence type="ECO:0000256" key="2">
    <source>
        <dbReference type="ARBA" id="ARBA00022643"/>
    </source>
</evidence>
<dbReference type="Pfam" id="PF00296">
    <property type="entry name" value="Bac_luciferase"/>
    <property type="match status" value="1"/>
</dbReference>
<dbReference type="PANTHER" id="PTHR42847:SF9">
    <property type="entry name" value="BLL6451 PROTEIN"/>
    <property type="match status" value="1"/>
</dbReference>
<reference evidence="6" key="1">
    <citation type="submission" date="2013-04" db="EMBL/GenBank/DDBJ databases">
        <title>The genome sequencing project of 58 acetic acid bacteria.</title>
        <authorList>
            <person name="Okamoto-Kainuma A."/>
            <person name="Ishikawa M."/>
            <person name="Umino S."/>
            <person name="Koizumi Y."/>
            <person name="Shiwa Y."/>
            <person name="Yoshikawa H."/>
            <person name="Matsutani M."/>
            <person name="Matsushita K."/>
        </authorList>
    </citation>
    <scope>NUCLEOTIDE SEQUENCE</scope>
    <source>
        <strain evidence="6">NRIC 0535</strain>
    </source>
</reference>
<comment type="caution">
    <text evidence="6">The sequence shown here is derived from an EMBL/GenBank/DDBJ whole genome shotgun (WGS) entry which is preliminary data.</text>
</comment>
<keyword evidence="2" id="KW-0288">FMN</keyword>
<dbReference type="PANTHER" id="PTHR42847">
    <property type="entry name" value="ALKANESULFONATE MONOOXYGENASE"/>
    <property type="match status" value="1"/>
</dbReference>
<dbReference type="InterPro" id="IPR036661">
    <property type="entry name" value="Luciferase-like_sf"/>
</dbReference>
<name>A0ABQ0PWW3_9PROT</name>
<keyword evidence="4 6" id="KW-0503">Monooxygenase</keyword>
<sequence>MSVEFIGYVSAREQSEIISPKGPDVDPAYIETTARLHERAGFDRALVAFHSSAPDSLLIAQHAASVTTKLGLLIAHRPGFTAPTLAARQLATIDHLSRGRVAVHIITGGNDRELKADGDHLSKAERYARTNEYLTVLSREWASTAPFTVKGRYYDIEDASSEVRPYKARTIPIYFGGASDEAIAVAGRHADAYALWGESLAGTRELVDRVSASAARHGRRPRFSISFRPIIGETERQAWERAHDIEAQIIARQKATLESTQSGLDTAGAAISGNNLPSNAGSRRLQALFSGGDRHDARLWTGVARVTGGRWNSTSLVGTAEQVAEAMLAYHRIGIGTFLIRGFDPLADAETYGRELIPLVRERVSREEASLSHG</sequence>
<dbReference type="GO" id="GO:0004497">
    <property type="term" value="F:monooxygenase activity"/>
    <property type="evidence" value="ECO:0007669"/>
    <property type="project" value="UniProtKB-KW"/>
</dbReference>
<dbReference type="Gene3D" id="3.20.20.30">
    <property type="entry name" value="Luciferase-like domain"/>
    <property type="match status" value="1"/>
</dbReference>
<evidence type="ECO:0000313" key="6">
    <source>
        <dbReference type="EMBL" id="GBQ83630.1"/>
    </source>
</evidence>
<evidence type="ECO:0000313" key="7">
    <source>
        <dbReference type="Proteomes" id="UP001062776"/>
    </source>
</evidence>
<protein>
    <submittedName>
        <fullName evidence="6">Alkanesulfonate monooxygenase</fullName>
    </submittedName>
</protein>
<evidence type="ECO:0000256" key="1">
    <source>
        <dbReference type="ARBA" id="ARBA00022630"/>
    </source>
</evidence>
<proteinExistence type="predicted"/>
<feature type="domain" description="Luciferase-like" evidence="5">
    <location>
        <begin position="14"/>
        <end position="335"/>
    </location>
</feature>
<keyword evidence="7" id="KW-1185">Reference proteome</keyword>
<keyword evidence="1" id="KW-0285">Flavoprotein</keyword>
<evidence type="ECO:0000256" key="3">
    <source>
        <dbReference type="ARBA" id="ARBA00023002"/>
    </source>
</evidence>
<gene>
    <name evidence="6" type="ORF">AA0535_0292</name>
</gene>
<evidence type="ECO:0000256" key="4">
    <source>
        <dbReference type="ARBA" id="ARBA00023033"/>
    </source>
</evidence>
<dbReference type="CDD" id="cd01094">
    <property type="entry name" value="Alkanesulfonate_monoxygenase"/>
    <property type="match status" value="1"/>
</dbReference>